<evidence type="ECO:0000256" key="1">
    <source>
        <dbReference type="ARBA" id="ARBA00022741"/>
    </source>
</evidence>
<dbReference type="InterPro" id="IPR002197">
    <property type="entry name" value="HTH_Fis"/>
</dbReference>
<dbReference type="PRINTS" id="PR01590">
    <property type="entry name" value="HTHFIS"/>
</dbReference>
<dbReference type="GO" id="GO:0005524">
    <property type="term" value="F:ATP binding"/>
    <property type="evidence" value="ECO:0007669"/>
    <property type="project" value="UniProtKB-KW"/>
</dbReference>
<dbReference type="GO" id="GO:0006355">
    <property type="term" value="P:regulation of DNA-templated transcription"/>
    <property type="evidence" value="ECO:0007669"/>
    <property type="project" value="InterPro"/>
</dbReference>
<dbReference type="PROSITE" id="PS50045">
    <property type="entry name" value="SIGMA54_INTERACT_4"/>
    <property type="match status" value="1"/>
</dbReference>
<dbReference type="Gene3D" id="1.10.10.60">
    <property type="entry name" value="Homeodomain-like"/>
    <property type="match status" value="1"/>
</dbReference>
<dbReference type="InterPro" id="IPR003018">
    <property type="entry name" value="GAF"/>
</dbReference>
<dbReference type="EMBL" id="CP163302">
    <property type="protein sequence ID" value="XDP44621.1"/>
    <property type="molecule type" value="Genomic_DNA"/>
</dbReference>
<keyword evidence="5" id="KW-0804">Transcription</keyword>
<feature type="domain" description="Sigma-54 factor interaction" evidence="6">
    <location>
        <begin position="400"/>
        <end position="541"/>
    </location>
</feature>
<organism evidence="7">
    <name type="scientific">Sinomonas puerhi</name>
    <dbReference type="NCBI Taxonomy" id="3238584"/>
    <lineage>
        <taxon>Bacteria</taxon>
        <taxon>Bacillati</taxon>
        <taxon>Actinomycetota</taxon>
        <taxon>Actinomycetes</taxon>
        <taxon>Micrococcales</taxon>
        <taxon>Micrococcaceae</taxon>
        <taxon>Sinomonas</taxon>
    </lineage>
</organism>
<dbReference type="SUPFAM" id="SSF52540">
    <property type="entry name" value="P-loop containing nucleoside triphosphate hydrolases"/>
    <property type="match status" value="1"/>
</dbReference>
<keyword evidence="2" id="KW-0067">ATP-binding</keyword>
<dbReference type="InterPro" id="IPR058031">
    <property type="entry name" value="AAA_lid_NorR"/>
</dbReference>
<dbReference type="InterPro" id="IPR029016">
    <property type="entry name" value="GAF-like_dom_sf"/>
</dbReference>
<evidence type="ECO:0000313" key="7">
    <source>
        <dbReference type="EMBL" id="XDP44621.1"/>
    </source>
</evidence>
<keyword evidence="4" id="KW-0238">DNA-binding</keyword>
<dbReference type="InterPro" id="IPR009057">
    <property type="entry name" value="Homeodomain-like_sf"/>
</dbReference>
<keyword evidence="3" id="KW-0805">Transcription regulation</keyword>
<dbReference type="KEGG" id="spue:AB5L97_15295"/>
<protein>
    <submittedName>
        <fullName evidence="7">Sigma-54-dependent Fis family transcriptional regulator</fullName>
    </submittedName>
</protein>
<keyword evidence="1" id="KW-0547">Nucleotide-binding</keyword>
<dbReference type="RefSeq" id="WP_369045301.1">
    <property type="nucleotide sequence ID" value="NZ_CP163302.1"/>
</dbReference>
<dbReference type="InterPro" id="IPR002078">
    <property type="entry name" value="Sigma_54_int"/>
</dbReference>
<dbReference type="Pfam" id="PF02954">
    <property type="entry name" value="HTH_8"/>
    <property type="match status" value="1"/>
</dbReference>
<dbReference type="PANTHER" id="PTHR32071:SF122">
    <property type="entry name" value="SIGMA FACTOR"/>
    <property type="match status" value="1"/>
</dbReference>
<reference evidence="7" key="1">
    <citation type="submission" date="2024-07" db="EMBL/GenBank/DDBJ databases">
        <authorList>
            <person name="fu j."/>
        </authorList>
    </citation>
    <scope>NUCLEOTIDE SEQUENCE</scope>
    <source>
        <strain evidence="7">P10A9</strain>
    </source>
</reference>
<dbReference type="GO" id="GO:0043565">
    <property type="term" value="F:sequence-specific DNA binding"/>
    <property type="evidence" value="ECO:0007669"/>
    <property type="project" value="InterPro"/>
</dbReference>
<sequence length="613" mass="66403">MDRLERQVQIAVAREQLLQNARADTSAVSEVVAASWRRSVSAGVDTGALSVSFHADIDTASRLARCAQPVIDRLHGETSDLALVIALTDNRARILSRVDTSSQAGTLFDGVHLAPGFEYAEGVLGTNGVGSTLESGQPVSIVGTEHFHEQLQLFACTGAPILDPVSGRVEGVLDLSLLSRHWTPVLHSLVRAAAHDISRNLLIDRSQSQQALFETYVRADARTRHAVLAFGASIEMANAAAQLTFTPQERSVIGDHARFVFSNRHKASENLVLESGKVVRLHGTRIVVGTDIAGIVVVAEVKAGTGLARTPEIADRVLPSPSAPPDSSGAHLPGLAPPLFRAGSARTAAWCRAADDVRSSVRERRPVLVQGETGTGKFTLVLEQFHGIRCTGRSLSFDAGSFDAKAYEDADLDVLLAAEETLCVFRNIDELSTEGAQRLDELLTRLRASGRNVQIAATLSDAAVDSGLPFRQALAHFKASVTVPPIRFRAEDIPELVSEILQALAPDRELRVDAAAMAVIRRYPWPRNLDQLREALAHAVGRRPAGTITREDLPAYCYSHPRRQLTTVEQSERDTIVSALQTTEGNRVKAAEYLGMSRSSLYRKIERFAITTL</sequence>
<gene>
    <name evidence="7" type="ORF">AB5L97_15295</name>
</gene>
<dbReference type="PANTHER" id="PTHR32071">
    <property type="entry name" value="TRANSCRIPTIONAL REGULATORY PROTEIN"/>
    <property type="match status" value="1"/>
</dbReference>
<dbReference type="Gene3D" id="1.10.8.60">
    <property type="match status" value="1"/>
</dbReference>
<dbReference type="Gene3D" id="3.40.50.300">
    <property type="entry name" value="P-loop containing nucleotide triphosphate hydrolases"/>
    <property type="match status" value="1"/>
</dbReference>
<evidence type="ECO:0000256" key="2">
    <source>
        <dbReference type="ARBA" id="ARBA00022840"/>
    </source>
</evidence>
<accession>A0AB39L0Y4</accession>
<evidence type="ECO:0000256" key="5">
    <source>
        <dbReference type="ARBA" id="ARBA00023163"/>
    </source>
</evidence>
<dbReference type="Pfam" id="PF01590">
    <property type="entry name" value="GAF"/>
    <property type="match status" value="1"/>
</dbReference>
<dbReference type="AlphaFoldDB" id="A0AB39L0Y4"/>
<evidence type="ECO:0000259" key="6">
    <source>
        <dbReference type="PROSITE" id="PS50045"/>
    </source>
</evidence>
<proteinExistence type="predicted"/>
<evidence type="ECO:0000256" key="4">
    <source>
        <dbReference type="ARBA" id="ARBA00023125"/>
    </source>
</evidence>
<dbReference type="Pfam" id="PF25601">
    <property type="entry name" value="AAA_lid_14"/>
    <property type="match status" value="1"/>
</dbReference>
<dbReference type="Gene3D" id="3.30.450.40">
    <property type="match status" value="1"/>
</dbReference>
<dbReference type="SUPFAM" id="SSF46689">
    <property type="entry name" value="Homeodomain-like"/>
    <property type="match status" value="1"/>
</dbReference>
<name>A0AB39L0Y4_9MICC</name>
<evidence type="ECO:0000256" key="3">
    <source>
        <dbReference type="ARBA" id="ARBA00023015"/>
    </source>
</evidence>
<dbReference type="InterPro" id="IPR027417">
    <property type="entry name" value="P-loop_NTPase"/>
</dbReference>